<evidence type="ECO:0000256" key="3">
    <source>
        <dbReference type="ARBA" id="ARBA00011484"/>
    </source>
</evidence>
<dbReference type="InterPro" id="IPR004167">
    <property type="entry name" value="PSBD"/>
</dbReference>
<dbReference type="Pfam" id="PF00198">
    <property type="entry name" value="2-oxoacid_dh"/>
    <property type="match status" value="1"/>
</dbReference>
<dbReference type="NCBIfam" id="TIGR02927">
    <property type="entry name" value="SucB_Actino"/>
    <property type="match status" value="1"/>
</dbReference>
<dbReference type="SUPFAM" id="SSF47005">
    <property type="entry name" value="Peripheral subunit-binding domain of 2-oxo acid dehydrogenase complex"/>
    <property type="match status" value="1"/>
</dbReference>
<comment type="cofactor">
    <cofactor evidence="1 7">
        <name>(R)-lipoate</name>
        <dbReference type="ChEBI" id="CHEBI:83088"/>
    </cofactor>
</comment>
<dbReference type="InterPro" id="IPR003016">
    <property type="entry name" value="2-oxoA_DH_lipoyl-BS"/>
</dbReference>
<dbReference type="CDD" id="cd06849">
    <property type="entry name" value="lipoyl_domain"/>
    <property type="match status" value="1"/>
</dbReference>
<dbReference type="InterPro" id="IPR011053">
    <property type="entry name" value="Single_hybrid_motif"/>
</dbReference>
<dbReference type="SUPFAM" id="SSF51230">
    <property type="entry name" value="Single hybrid motif"/>
    <property type="match status" value="1"/>
</dbReference>
<reference evidence="10 11" key="1">
    <citation type="submission" date="2021-03" db="EMBL/GenBank/DDBJ databases">
        <title>Genomic and phenotypic characterization of Chloracidobacterium isolates provides evidence for multiple species.</title>
        <authorList>
            <person name="Saini M.K."/>
            <person name="Costas A.M.G."/>
            <person name="Tank M."/>
            <person name="Bryant D.A."/>
        </authorList>
    </citation>
    <scope>NUCLEOTIDE SEQUENCE [LARGE SCALE GENOMIC DNA]</scope>
    <source>
        <strain evidence="10 11">BV2-C</strain>
    </source>
</reference>
<dbReference type="Gene3D" id="3.30.559.10">
    <property type="entry name" value="Chloramphenicol acetyltransferase-like domain"/>
    <property type="match status" value="1"/>
</dbReference>
<evidence type="ECO:0000259" key="8">
    <source>
        <dbReference type="PROSITE" id="PS50968"/>
    </source>
</evidence>
<sequence length="462" mass="49522">MRHEVVMPQMGESITEGTIIKWLKQVGDRVERDEPIFEISTDKVDAEIPAPQAGVLVEVLIGENQTVPVNTVVAYIGDEVSAPVSTPPALGASAPAEAAPQAVAPASPPNGTASAPTRAVVATRIDEADVEDASEAPDAFGIRSSPLVRRMAREHQVDLRQIRGTGIGGRITKHDFLAFLERRQALPASAPVTAPVAPPVVAPPVVAAAPPPTPTPAVVAPSAPAMTLPGDGVEITPMTSMRKKIAERMVLSKHTSPHVTSVFEVDMTHIHRLRERNKRDFEAQHGAKLTFLPFIVKAVVDTLRAWPVINASIEGDNIIYKKHYHIGIAVALDWGLIVPVIRHAEEKNLVGLARSIGDLAARARAKQLKPDEVAGGTFTITNYGSFGSLIGTPIINQPQVAILGVGAIVKRPVVTDDDAIAIRHMSYLSLTFDHRLIDGAVADQFMSQLKQTLENFQATELN</sequence>
<evidence type="ECO:0000313" key="10">
    <source>
        <dbReference type="EMBL" id="QUW02223.1"/>
    </source>
</evidence>
<keyword evidence="11" id="KW-1185">Reference proteome</keyword>
<dbReference type="PANTHER" id="PTHR43178">
    <property type="entry name" value="DIHYDROLIPOAMIDE ACETYLTRANSFERASE COMPONENT OF PYRUVATE DEHYDROGENASE COMPLEX"/>
    <property type="match status" value="1"/>
</dbReference>
<dbReference type="InterPro" id="IPR023213">
    <property type="entry name" value="CAT-like_dom_sf"/>
</dbReference>
<accession>A0ABX8B5L3</accession>
<evidence type="ECO:0000313" key="11">
    <source>
        <dbReference type="Proteomes" id="UP000676506"/>
    </source>
</evidence>
<dbReference type="Gene3D" id="2.40.50.100">
    <property type="match status" value="1"/>
</dbReference>
<keyword evidence="5 7" id="KW-0450">Lipoyl</keyword>
<dbReference type="InterPro" id="IPR036625">
    <property type="entry name" value="E3-bd_dom_sf"/>
</dbReference>
<dbReference type="Pfam" id="PF02817">
    <property type="entry name" value="E3_binding"/>
    <property type="match status" value="1"/>
</dbReference>
<dbReference type="Gene3D" id="4.10.320.10">
    <property type="entry name" value="E3-binding domain"/>
    <property type="match status" value="1"/>
</dbReference>
<dbReference type="PROSITE" id="PS50968">
    <property type="entry name" value="BIOTINYL_LIPOYL"/>
    <property type="match status" value="1"/>
</dbReference>
<dbReference type="PROSITE" id="PS00189">
    <property type="entry name" value="LIPOYL"/>
    <property type="match status" value="1"/>
</dbReference>
<dbReference type="InterPro" id="IPR000089">
    <property type="entry name" value="Biotin_lipoyl"/>
</dbReference>
<feature type="domain" description="Peripheral subunit-binding (PSBD)" evidence="9">
    <location>
        <begin position="143"/>
        <end position="180"/>
    </location>
</feature>
<dbReference type="InterPro" id="IPR001078">
    <property type="entry name" value="2-oxoacid_DH_actylTfrase"/>
</dbReference>
<evidence type="ECO:0000256" key="4">
    <source>
        <dbReference type="ARBA" id="ARBA00022679"/>
    </source>
</evidence>
<comment type="subunit">
    <text evidence="3">Forms a 24-polypeptide structural core with octahedral symmetry.</text>
</comment>
<evidence type="ECO:0000256" key="7">
    <source>
        <dbReference type="RuleBase" id="RU003423"/>
    </source>
</evidence>
<dbReference type="PROSITE" id="PS51826">
    <property type="entry name" value="PSBD"/>
    <property type="match status" value="1"/>
</dbReference>
<evidence type="ECO:0000256" key="6">
    <source>
        <dbReference type="ARBA" id="ARBA00023315"/>
    </source>
</evidence>
<evidence type="ECO:0000259" key="9">
    <source>
        <dbReference type="PROSITE" id="PS51826"/>
    </source>
</evidence>
<proteinExistence type="inferred from homology"/>
<keyword evidence="6 7" id="KW-0012">Acyltransferase</keyword>
<comment type="similarity">
    <text evidence="2 7">Belongs to the 2-oxoacid dehydrogenase family.</text>
</comment>
<feature type="domain" description="Lipoyl-binding" evidence="8">
    <location>
        <begin position="2"/>
        <end position="77"/>
    </location>
</feature>
<evidence type="ECO:0000256" key="1">
    <source>
        <dbReference type="ARBA" id="ARBA00001938"/>
    </source>
</evidence>
<evidence type="ECO:0000256" key="2">
    <source>
        <dbReference type="ARBA" id="ARBA00007317"/>
    </source>
</evidence>
<dbReference type="SUPFAM" id="SSF52777">
    <property type="entry name" value="CoA-dependent acyltransferases"/>
    <property type="match status" value="1"/>
</dbReference>
<gene>
    <name evidence="10" type="primary">sucB</name>
    <name evidence="10" type="ORF">J8C06_07590</name>
</gene>
<dbReference type="EMBL" id="CP072648">
    <property type="protein sequence ID" value="QUW02223.1"/>
    <property type="molecule type" value="Genomic_DNA"/>
</dbReference>
<dbReference type="InterPro" id="IPR050743">
    <property type="entry name" value="2-oxoacid_DH_E2_comp"/>
</dbReference>
<dbReference type="PANTHER" id="PTHR43178:SF5">
    <property type="entry name" value="LIPOAMIDE ACYLTRANSFERASE COMPONENT OF BRANCHED-CHAIN ALPHA-KETO ACID DEHYDROGENASE COMPLEX, MITOCHONDRIAL"/>
    <property type="match status" value="1"/>
</dbReference>
<organism evidence="10 11">
    <name type="scientific">Chloracidobacterium validum</name>
    <dbReference type="NCBI Taxonomy" id="2821543"/>
    <lineage>
        <taxon>Bacteria</taxon>
        <taxon>Pseudomonadati</taxon>
        <taxon>Acidobacteriota</taxon>
        <taxon>Terriglobia</taxon>
        <taxon>Terriglobales</taxon>
        <taxon>Acidobacteriaceae</taxon>
        <taxon>Chloracidobacterium</taxon>
    </lineage>
</organism>
<name>A0ABX8B5L3_9BACT</name>
<dbReference type="Pfam" id="PF00364">
    <property type="entry name" value="Biotin_lipoyl"/>
    <property type="match status" value="1"/>
</dbReference>
<keyword evidence="4 7" id="KW-0808">Transferase</keyword>
<dbReference type="InterPro" id="IPR014276">
    <property type="entry name" value="2-oxoglutarate_DH_E2"/>
</dbReference>
<protein>
    <recommendedName>
        <fullName evidence="7">Dihydrolipoamide acetyltransferase component of pyruvate dehydrogenase complex</fullName>
        <ecNumber evidence="7">2.3.1.-</ecNumber>
    </recommendedName>
</protein>
<dbReference type="Proteomes" id="UP000676506">
    <property type="component" value="Chromosome 1"/>
</dbReference>
<evidence type="ECO:0000256" key="5">
    <source>
        <dbReference type="ARBA" id="ARBA00022823"/>
    </source>
</evidence>
<dbReference type="RefSeq" id="WP_211428113.1">
    <property type="nucleotide sequence ID" value="NZ_CP072648.1"/>
</dbReference>
<dbReference type="EC" id="2.3.1.-" evidence="7"/>